<gene>
    <name evidence="1" type="ORF">EB796_006935</name>
</gene>
<dbReference type="EMBL" id="VXIV02001000">
    <property type="protein sequence ID" value="KAF6034762.1"/>
    <property type="molecule type" value="Genomic_DNA"/>
</dbReference>
<organism evidence="1 2">
    <name type="scientific">Bugula neritina</name>
    <name type="common">Brown bryozoan</name>
    <name type="synonym">Sertularia neritina</name>
    <dbReference type="NCBI Taxonomy" id="10212"/>
    <lineage>
        <taxon>Eukaryota</taxon>
        <taxon>Metazoa</taxon>
        <taxon>Spiralia</taxon>
        <taxon>Lophotrochozoa</taxon>
        <taxon>Bryozoa</taxon>
        <taxon>Gymnolaemata</taxon>
        <taxon>Cheilostomatida</taxon>
        <taxon>Flustrina</taxon>
        <taxon>Buguloidea</taxon>
        <taxon>Bugulidae</taxon>
        <taxon>Bugula</taxon>
    </lineage>
</organism>
<comment type="caution">
    <text evidence="1">The sequence shown here is derived from an EMBL/GenBank/DDBJ whole genome shotgun (WGS) entry which is preliminary data.</text>
</comment>
<accession>A0A7J7K800</accession>
<sequence>MNMSDFFLYSSRNLMDKPVIALNGDIMLGEGFHRINTERMRDEKVMYSLSRYNLIEAGLPCEPKNMRLPKGYLGKIFVSSYFLYFY</sequence>
<dbReference type="AlphaFoldDB" id="A0A7J7K800"/>
<keyword evidence="2" id="KW-1185">Reference proteome</keyword>
<dbReference type="Proteomes" id="UP000593567">
    <property type="component" value="Unassembled WGS sequence"/>
</dbReference>
<dbReference type="OrthoDB" id="5977719at2759"/>
<reference evidence="1" key="1">
    <citation type="submission" date="2020-06" db="EMBL/GenBank/DDBJ databases">
        <title>Draft genome of Bugula neritina, a colonial animal packing powerful symbionts and potential medicines.</title>
        <authorList>
            <person name="Rayko M."/>
        </authorList>
    </citation>
    <scope>NUCLEOTIDE SEQUENCE [LARGE SCALE GENOMIC DNA]</scope>
    <source>
        <strain evidence="1">Kwan_BN1</strain>
    </source>
</reference>
<proteinExistence type="predicted"/>
<evidence type="ECO:0000313" key="2">
    <source>
        <dbReference type="Proteomes" id="UP000593567"/>
    </source>
</evidence>
<protein>
    <submittedName>
        <fullName evidence="1">Uncharacterized protein</fullName>
    </submittedName>
</protein>
<name>A0A7J7K800_BUGNE</name>
<evidence type="ECO:0000313" key="1">
    <source>
        <dbReference type="EMBL" id="KAF6034762.1"/>
    </source>
</evidence>